<proteinExistence type="predicted"/>
<accession>A0A413MC14</accession>
<evidence type="ECO:0000313" key="2">
    <source>
        <dbReference type="EMBL" id="RGZ18886.1"/>
    </source>
</evidence>
<dbReference type="Proteomes" id="UP000284835">
    <property type="component" value="Unassembled WGS sequence"/>
</dbReference>
<feature type="transmembrane region" description="Helical" evidence="1">
    <location>
        <begin position="679"/>
        <end position="698"/>
    </location>
</feature>
<feature type="transmembrane region" description="Helical" evidence="1">
    <location>
        <begin position="211"/>
        <end position="228"/>
    </location>
</feature>
<reference evidence="4 5" key="1">
    <citation type="submission" date="2018-08" db="EMBL/GenBank/DDBJ databases">
        <title>A genome reference for cultivated species of the human gut microbiota.</title>
        <authorList>
            <person name="Zou Y."/>
            <person name="Xue W."/>
            <person name="Luo G."/>
        </authorList>
    </citation>
    <scope>NUCLEOTIDE SEQUENCE [LARGE SCALE GENOMIC DNA]</scope>
    <source>
        <strain evidence="3 4">AM30-13AC</strain>
        <strain evidence="2 5">AM54-25XD</strain>
    </source>
</reference>
<feature type="transmembrane region" description="Helical" evidence="1">
    <location>
        <begin position="173"/>
        <end position="191"/>
    </location>
</feature>
<gene>
    <name evidence="3" type="ORF">DW775_00865</name>
    <name evidence="2" type="ORF">DXA03_06870</name>
</gene>
<evidence type="ECO:0000313" key="4">
    <source>
        <dbReference type="Proteomes" id="UP000284835"/>
    </source>
</evidence>
<evidence type="ECO:0000256" key="1">
    <source>
        <dbReference type="SAM" id="Phobius"/>
    </source>
</evidence>
<evidence type="ECO:0000313" key="3">
    <source>
        <dbReference type="EMBL" id="RHD98070.1"/>
    </source>
</evidence>
<keyword evidence="1" id="KW-0472">Membrane</keyword>
<feature type="transmembrane region" description="Helical" evidence="1">
    <location>
        <begin position="461"/>
        <end position="487"/>
    </location>
</feature>
<name>A0A413MC14_9FIRM</name>
<keyword evidence="1" id="KW-0812">Transmembrane</keyword>
<feature type="transmembrane region" description="Helical" evidence="1">
    <location>
        <begin position="9"/>
        <end position="28"/>
    </location>
</feature>
<feature type="transmembrane region" description="Helical" evidence="1">
    <location>
        <begin position="499"/>
        <end position="519"/>
    </location>
</feature>
<feature type="transmembrane region" description="Helical" evidence="1">
    <location>
        <begin position="650"/>
        <end position="667"/>
    </location>
</feature>
<organism evidence="2 5">
    <name type="scientific">Agathobacter rectalis</name>
    <dbReference type="NCBI Taxonomy" id="39491"/>
    <lineage>
        <taxon>Bacteria</taxon>
        <taxon>Bacillati</taxon>
        <taxon>Bacillota</taxon>
        <taxon>Clostridia</taxon>
        <taxon>Lachnospirales</taxon>
        <taxon>Lachnospiraceae</taxon>
        <taxon>Agathobacter</taxon>
    </lineage>
</organism>
<feature type="transmembrane region" description="Helical" evidence="1">
    <location>
        <begin position="574"/>
        <end position="599"/>
    </location>
</feature>
<dbReference type="EMBL" id="QSDV01000008">
    <property type="protein sequence ID" value="RGZ18886.1"/>
    <property type="molecule type" value="Genomic_DNA"/>
</dbReference>
<comment type="caution">
    <text evidence="2">The sequence shown here is derived from an EMBL/GenBank/DDBJ whole genome shotgun (WGS) entry which is preliminary data.</text>
</comment>
<dbReference type="AlphaFoldDB" id="A0A413MC14"/>
<protein>
    <submittedName>
        <fullName evidence="2">DUF2142 domain-containing protein</fullName>
    </submittedName>
</protein>
<feature type="transmembrane region" description="Helical" evidence="1">
    <location>
        <begin position="611"/>
        <end position="635"/>
    </location>
</feature>
<sequence length="701" mass="78663">MLKQRVAKIIYGIVAFIMFFTIFLAMLWSPREHVQLTGQKDDIEKVLEISDISNSISCSVAEDGEISINGNDAYIIFNVDSMEAKTLVVHMNKTIDKNIDAQLFLDYGSGMNENDSVRGTCFAGESTIGFKIPSGKFKQIRLDIDDDYSFKCIEIHENDAIAIRSGNTVSYKILMVCFLLSGFFVFLIIFIDYKTNYLLCIYKKIIDNKKIIIIECGSIGLSIVVGWLVEHIICGDTYNYAVHAFISGIILIICLAIIHRKILDDKPEIIFSKLIFISAMVMLISAPIGHIGWDLDSHCRYALQSSSFEDVGISEAELDVIINNNDFLEIPNNIDENNEKIQLLDGKDTSIVSYIDSDIRISSLLSGVVIAVFRLFGVSFFLTYKCGQIPIIIVYTLCCYYAMRRLHSGKMILATIAMFPTLLFISSNYSYDTWVVGFIFLGMAYFVGNCQEEGKISYKDAIIMVCSFAIAIIPKQIYVAVLLIPFFMPKKKMQSKKRYYAICSGAFAIMLVDLLVRTFSETSKGGDVRGGLGVDPVGQIKYILTNPFEYAHTLLDFLKDYLSLGNTNGYMNNFAYLGVGAKFIAIIILIILIFTIVTDKKKCDVNIYSKVFYGYSIVMFAGTAALVATSLYIAYTQVGELSIAGCQPRYLIPIIYPLASVIGFNGIRLKINQKVYNAMVLGIMQIIVLYCIYNFLIVRML</sequence>
<feature type="transmembrane region" description="Helical" evidence="1">
    <location>
        <begin position="270"/>
        <end position="293"/>
    </location>
</feature>
<keyword evidence="1" id="KW-1133">Transmembrane helix</keyword>
<dbReference type="Pfam" id="PF09913">
    <property type="entry name" value="DUF2142"/>
    <property type="match status" value="1"/>
</dbReference>
<dbReference type="Proteomes" id="UP000285209">
    <property type="component" value="Unassembled WGS sequence"/>
</dbReference>
<evidence type="ECO:0000313" key="5">
    <source>
        <dbReference type="Proteomes" id="UP000285209"/>
    </source>
</evidence>
<dbReference type="InterPro" id="IPR018674">
    <property type="entry name" value="DUF2142_membrane"/>
</dbReference>
<feature type="transmembrane region" description="Helical" evidence="1">
    <location>
        <begin position="240"/>
        <end position="258"/>
    </location>
</feature>
<dbReference type="EMBL" id="QSJS01000001">
    <property type="protein sequence ID" value="RHD98070.1"/>
    <property type="molecule type" value="Genomic_DNA"/>
</dbReference>
<dbReference type="RefSeq" id="WP_118083282.1">
    <property type="nucleotide sequence ID" value="NZ_QSJS01000001.1"/>
</dbReference>